<comment type="similarity">
    <text evidence="7">Belongs to the PRP39 family.</text>
</comment>
<evidence type="ECO:0000313" key="11">
    <source>
        <dbReference type="Proteomes" id="UP000440578"/>
    </source>
</evidence>
<proteinExistence type="inferred from homology"/>
<dbReference type="GO" id="GO:0071004">
    <property type="term" value="C:U2-type prespliceosome"/>
    <property type="evidence" value="ECO:0007669"/>
    <property type="project" value="TreeGrafter"/>
</dbReference>
<dbReference type="GO" id="GO:0030627">
    <property type="term" value="F:pre-mRNA 5'-splice site binding"/>
    <property type="evidence" value="ECO:0007669"/>
    <property type="project" value="TreeGrafter"/>
</dbReference>
<sequence>MPPKKKGRKKEQPPLSVQGLLHLEASFVAPTDGVTLATVTPGSCYGYGEGAGHIPAEAETDPAAGPLPGPHGDSPVAAAGPPPPPADQPPTGIPNGEIPVPPPPLPPATLAQPPMPPAHPNGPAAHGQPEFAASGGAGDAAPPAPIVPNGHATAVSGGAPHPPTSQLAPQTGLPPPPAPAPVSEIPTPTTTVGQAVIRAAPALLPPPPPPPLPPPLPEDLSGAGMDAASAVVSGELSTRQLVAAAAAAADPSGHWCSGAQHPQAAPAPAPAAAPAAVTASPAESHPESTAADGLLQHYWQFVRENQYDFNGWTYLLQHVEKQTNLDAIRAVYNAFLPLYPYCYAYWKKYAELEQRSGYADRARQILERAVRAIPLSVDLWMCLLNLVREMVKGQKTAQEQTRELCERAVRSAGSQFRSDALWECVIQWEASQGTLSGVTAIYRRLLKIPTRLYNRHWDNFLQHVRDYHPRDILERDEYMALRRQCCIDLDMAYREEPAFELPEPVKTPKPEAKLISAIKEKLVADMVAVHEQTEKRVEKRWKLEDKIKRPYFHVIPLDKRQLRAWREYLELEAADGDHHSLVQLYERCLISCAQYEEFWMQYARYLERQLPTAGGKDKPQPAAGAGSTGAPSAPPAAATGAADDAAVQRLLTADQSGRAGAPSFETESQQLPEERPDVGAGFTPLEDPADAVREVYKRACLVHCPTKPNVRMQWAAFEESVGHAGTAVQLLGQVLASFPAAVRPWLQLIGLERRRNNLDECSRLYTEAAAAAPQELRTWWAMKHARFAFKILNKPDKALGILRTAVKNDRSNARLYLHILDVCYQRHPVDVRTCPLATKLGFRRKRVEFFEEFGTLSQLRTAEEELESEERALLAAEKKLARQQEKEQERLEREQQEREQQEQEQREKEQAKAGAKRKNKSKMDPTPPPPLPEKNPESEAGELAPVPTVITPCPNCGWNGSAGAAAAADQTAAAAPAAEPPAVYDQVPPTWDLTMSTQAYGYGNDPQYKWFQERGYREYSAREAGGYPASLLDPVSSDEESSQEPPQAKRRVLLPDPVVVGNQIVTRDGRRVPRYVIQPRAPTLRPMGRPGGQMAVEQPTDAPGQQEPQRRIPQLARLPTPLMQDSQCTNVPDWLVNEGGELLLSETENGPSRIRYWPNFMNRRGVMRMFQTLRRYVKWHQTRQVAADGRFVALKRLVAWFGPCGLDESGLKMPSNDSWSPELLDLLQSLCQFVGHEFNSCHLSLFRTGNDVHEWHVHDQPALGRHPTIAIISLGAIRCFELRQLGCERPRFLRFPLFPGSVLVMEGATQQDWQHQVEGEDPRTDAHCPRVDPDTGRFIASTVRFNNNHITELPGLRATLDALLFDRSMLTWLDLSFNGIGAVDDNLTSLTSLKVLYFHANQLTSLQDVAKLAALTQLSSLTLHGNPLEEATPRYRTRVLLLLPGLRRLDFSSVTRRDRAICQYHMLPKPRQRKQAEDDDDAVG</sequence>
<feature type="compositionally biased region" description="Low complexity" evidence="8">
    <location>
        <begin position="621"/>
        <end position="643"/>
    </location>
</feature>
<keyword evidence="11" id="KW-1185">Reference proteome</keyword>
<dbReference type="Pfam" id="PF23240">
    <property type="entry name" value="HAT_PRP39_N"/>
    <property type="match status" value="1"/>
</dbReference>
<comment type="caution">
    <text evidence="10">The sequence shown here is derived from an EMBL/GenBank/DDBJ whole genome shotgun (WGS) entry which is preliminary data.</text>
</comment>
<dbReference type="SUPFAM" id="SSF51197">
    <property type="entry name" value="Clavaminate synthase-like"/>
    <property type="match status" value="1"/>
</dbReference>
<dbReference type="GO" id="GO:0000243">
    <property type="term" value="C:commitment complex"/>
    <property type="evidence" value="ECO:0007669"/>
    <property type="project" value="TreeGrafter"/>
</dbReference>
<feature type="compositionally biased region" description="Low complexity" evidence="8">
    <location>
        <begin position="121"/>
        <end position="134"/>
    </location>
</feature>
<feature type="compositionally biased region" description="Pro residues" evidence="8">
    <location>
        <begin position="99"/>
        <end position="120"/>
    </location>
</feature>
<dbReference type="Pfam" id="PF13532">
    <property type="entry name" value="2OG-FeII_Oxy_2"/>
    <property type="match status" value="1"/>
</dbReference>
<evidence type="ECO:0000256" key="5">
    <source>
        <dbReference type="ARBA" id="ARBA00023187"/>
    </source>
</evidence>
<feature type="region of interest" description="Disordered" evidence="8">
    <location>
        <begin position="656"/>
        <end position="684"/>
    </location>
</feature>
<keyword evidence="6" id="KW-0539">Nucleus</keyword>
<dbReference type="InterPro" id="IPR001611">
    <property type="entry name" value="Leu-rich_rpt"/>
</dbReference>
<protein>
    <submittedName>
        <fullName evidence="10">Pre-mRNA-processing factor 39</fullName>
    </submittedName>
</protein>
<evidence type="ECO:0000256" key="2">
    <source>
        <dbReference type="ARBA" id="ARBA00004123"/>
    </source>
</evidence>
<dbReference type="Gene3D" id="3.80.10.10">
    <property type="entry name" value="Ribonuclease Inhibitor"/>
    <property type="match status" value="1"/>
</dbReference>
<comment type="subcellular location">
    <subcellularLocation>
        <location evidence="2">Nucleus</location>
    </subcellularLocation>
</comment>
<dbReference type="InterPro" id="IPR011990">
    <property type="entry name" value="TPR-like_helical_dom_sf"/>
</dbReference>
<feature type="region of interest" description="Disordered" evidence="8">
    <location>
        <begin position="613"/>
        <end position="643"/>
    </location>
</feature>
<evidence type="ECO:0000256" key="3">
    <source>
        <dbReference type="ARBA" id="ARBA00022664"/>
    </source>
</evidence>
<feature type="compositionally biased region" description="Basic and acidic residues" evidence="8">
    <location>
        <begin position="884"/>
        <end position="911"/>
    </location>
</feature>
<feature type="domain" description="Fe2OG dioxygenase" evidence="9">
    <location>
        <begin position="1237"/>
        <end position="1347"/>
    </location>
</feature>
<feature type="compositionally biased region" description="Pro residues" evidence="8">
    <location>
        <begin position="203"/>
        <end position="217"/>
    </location>
</feature>
<dbReference type="SUPFAM" id="SSF52058">
    <property type="entry name" value="L domain-like"/>
    <property type="match status" value="1"/>
</dbReference>
<dbReference type="PROSITE" id="PS51471">
    <property type="entry name" value="FE2OG_OXY"/>
    <property type="match status" value="1"/>
</dbReference>
<evidence type="ECO:0000256" key="4">
    <source>
        <dbReference type="ARBA" id="ARBA00022737"/>
    </source>
</evidence>
<feature type="region of interest" description="Disordered" evidence="8">
    <location>
        <begin position="1027"/>
        <end position="1050"/>
    </location>
</feature>
<dbReference type="FunFam" id="1.25.40.10:FF:000091">
    <property type="entry name" value="Pre-mRNA-processing factor 39"/>
    <property type="match status" value="1"/>
</dbReference>
<evidence type="ECO:0000259" key="9">
    <source>
        <dbReference type="PROSITE" id="PS51471"/>
    </source>
</evidence>
<evidence type="ECO:0000256" key="7">
    <source>
        <dbReference type="ARBA" id="ARBA00038019"/>
    </source>
</evidence>
<reference evidence="10 11" key="1">
    <citation type="submission" date="2019-07" db="EMBL/GenBank/DDBJ databases">
        <title>Draft genome assembly of a fouling barnacle, Amphibalanus amphitrite (Darwin, 1854): The first reference genome for Thecostraca.</title>
        <authorList>
            <person name="Kim W."/>
        </authorList>
    </citation>
    <scope>NUCLEOTIDE SEQUENCE [LARGE SCALE GENOMIC DNA]</scope>
    <source>
        <strain evidence="10">SNU_AA5</strain>
        <tissue evidence="10">Soma without cirri and trophi</tissue>
    </source>
</reference>
<gene>
    <name evidence="10" type="primary">PRPF39_1</name>
    <name evidence="10" type="ORF">FJT64_019521</name>
</gene>
<feature type="compositionally biased region" description="Low complexity" evidence="8">
    <location>
        <begin position="272"/>
        <end position="282"/>
    </location>
</feature>
<evidence type="ECO:0000256" key="6">
    <source>
        <dbReference type="ARBA" id="ARBA00023242"/>
    </source>
</evidence>
<dbReference type="SUPFAM" id="SSF48452">
    <property type="entry name" value="TPR-like"/>
    <property type="match status" value="2"/>
</dbReference>
<dbReference type="GO" id="GO:0000395">
    <property type="term" value="P:mRNA 5'-splice site recognition"/>
    <property type="evidence" value="ECO:0007669"/>
    <property type="project" value="TreeGrafter"/>
</dbReference>
<dbReference type="GO" id="GO:0005685">
    <property type="term" value="C:U1 snRNP"/>
    <property type="evidence" value="ECO:0007669"/>
    <property type="project" value="TreeGrafter"/>
</dbReference>
<keyword evidence="4" id="KW-0677">Repeat</keyword>
<comment type="cofactor">
    <cofactor evidence="1">
        <name>Fe(2+)</name>
        <dbReference type="ChEBI" id="CHEBI:29033"/>
    </cofactor>
</comment>
<dbReference type="InterPro" id="IPR005123">
    <property type="entry name" value="Oxoglu/Fe-dep_dioxygenase_dom"/>
</dbReference>
<dbReference type="PANTHER" id="PTHR17204">
    <property type="entry name" value="PRE-MRNA PROCESSING PROTEIN PRP39-RELATED"/>
    <property type="match status" value="1"/>
</dbReference>
<organism evidence="10 11">
    <name type="scientific">Amphibalanus amphitrite</name>
    <name type="common">Striped barnacle</name>
    <name type="synonym">Balanus amphitrite</name>
    <dbReference type="NCBI Taxonomy" id="1232801"/>
    <lineage>
        <taxon>Eukaryota</taxon>
        <taxon>Metazoa</taxon>
        <taxon>Ecdysozoa</taxon>
        <taxon>Arthropoda</taxon>
        <taxon>Crustacea</taxon>
        <taxon>Multicrustacea</taxon>
        <taxon>Cirripedia</taxon>
        <taxon>Thoracica</taxon>
        <taxon>Thoracicalcarea</taxon>
        <taxon>Balanomorpha</taxon>
        <taxon>Balanoidea</taxon>
        <taxon>Balanidae</taxon>
        <taxon>Amphibalaninae</taxon>
        <taxon>Amphibalanus</taxon>
    </lineage>
</organism>
<dbReference type="SMART" id="SM00386">
    <property type="entry name" value="HAT"/>
    <property type="match status" value="7"/>
</dbReference>
<dbReference type="Gene3D" id="1.25.40.10">
    <property type="entry name" value="Tetratricopeptide repeat domain"/>
    <property type="match status" value="2"/>
</dbReference>
<feature type="region of interest" description="Disordered" evidence="8">
    <location>
        <begin position="1081"/>
        <end position="1109"/>
    </location>
</feature>
<feature type="compositionally biased region" description="Pro residues" evidence="8">
    <location>
        <begin position="80"/>
        <end position="92"/>
    </location>
</feature>
<keyword evidence="3" id="KW-0507">mRNA processing</keyword>
<feature type="region of interest" description="Disordered" evidence="8">
    <location>
        <begin position="252"/>
        <end position="288"/>
    </location>
</feature>
<evidence type="ECO:0000256" key="1">
    <source>
        <dbReference type="ARBA" id="ARBA00001954"/>
    </source>
</evidence>
<dbReference type="InterPro" id="IPR059164">
    <property type="entry name" value="HAT_PRP39_C"/>
</dbReference>
<evidence type="ECO:0000313" key="10">
    <source>
        <dbReference type="EMBL" id="KAF0309342.1"/>
    </source>
</evidence>
<feature type="region of interest" description="Disordered" evidence="8">
    <location>
        <begin position="53"/>
        <end position="188"/>
    </location>
</feature>
<dbReference type="Proteomes" id="UP000440578">
    <property type="component" value="Unassembled WGS sequence"/>
</dbReference>
<dbReference type="InterPro" id="IPR032675">
    <property type="entry name" value="LRR_dom_sf"/>
</dbReference>
<dbReference type="EMBL" id="VIIS01000411">
    <property type="protein sequence ID" value="KAF0309342.1"/>
    <property type="molecule type" value="Genomic_DNA"/>
</dbReference>
<feature type="region of interest" description="Disordered" evidence="8">
    <location>
        <begin position="201"/>
        <end position="223"/>
    </location>
</feature>
<dbReference type="Gene3D" id="2.60.120.590">
    <property type="entry name" value="Alpha-ketoglutarate-dependent dioxygenase AlkB-like"/>
    <property type="match status" value="1"/>
</dbReference>
<evidence type="ECO:0000256" key="8">
    <source>
        <dbReference type="SAM" id="MobiDB-lite"/>
    </source>
</evidence>
<dbReference type="InterPro" id="IPR003107">
    <property type="entry name" value="HAT"/>
</dbReference>
<dbReference type="OrthoDB" id="545910at2759"/>
<dbReference type="InterPro" id="IPR037151">
    <property type="entry name" value="AlkB-like_sf"/>
</dbReference>
<dbReference type="Pfam" id="PF23241">
    <property type="entry name" value="HAT_PRP39_C"/>
    <property type="match status" value="2"/>
</dbReference>
<dbReference type="Pfam" id="PF14580">
    <property type="entry name" value="LRR_9"/>
    <property type="match status" value="1"/>
</dbReference>
<dbReference type="PROSITE" id="PS51450">
    <property type="entry name" value="LRR"/>
    <property type="match status" value="1"/>
</dbReference>
<dbReference type="PANTHER" id="PTHR17204:SF5">
    <property type="entry name" value="PRE-MRNA-PROCESSING FACTOR 39"/>
    <property type="match status" value="1"/>
</dbReference>
<keyword evidence="5" id="KW-0508">mRNA splicing</keyword>
<feature type="region of interest" description="Disordered" evidence="8">
    <location>
        <begin position="884"/>
        <end position="940"/>
    </location>
</feature>
<dbReference type="InterPro" id="IPR027450">
    <property type="entry name" value="AlkB-like"/>
</dbReference>
<accession>A0A6A4X4S6</accession>
<name>A0A6A4X4S6_AMPAM</name>